<organism evidence="6">
    <name type="scientific">Desulfurivibrio alkaliphilus</name>
    <dbReference type="NCBI Taxonomy" id="427923"/>
    <lineage>
        <taxon>Bacteria</taxon>
        <taxon>Pseudomonadati</taxon>
        <taxon>Thermodesulfobacteriota</taxon>
        <taxon>Desulfobulbia</taxon>
        <taxon>Desulfobulbales</taxon>
        <taxon>Desulfobulbaceae</taxon>
        <taxon>Desulfurivibrio</taxon>
    </lineage>
</organism>
<dbReference type="InterPro" id="IPR045028">
    <property type="entry name" value="DinG/Rad3-like"/>
</dbReference>
<keyword evidence="1" id="KW-0547">Nucleotide-binding</keyword>
<dbReference type="InterPro" id="IPR011545">
    <property type="entry name" value="DEAD/DEAH_box_helicase_dom"/>
</dbReference>
<evidence type="ECO:0000256" key="2">
    <source>
        <dbReference type="ARBA" id="ARBA00022801"/>
    </source>
</evidence>
<dbReference type="GO" id="GO:0006139">
    <property type="term" value="P:nucleobase-containing compound metabolic process"/>
    <property type="evidence" value="ECO:0007669"/>
    <property type="project" value="InterPro"/>
</dbReference>
<reference evidence="6" key="1">
    <citation type="journal article" date="2020" name="mSystems">
        <title>Genome- and Community-Level Interaction Insights into Carbon Utilization and Element Cycling Functions of Hydrothermarchaeota in Hydrothermal Sediment.</title>
        <authorList>
            <person name="Zhou Z."/>
            <person name="Liu Y."/>
            <person name="Xu W."/>
            <person name="Pan J."/>
            <person name="Luo Z.H."/>
            <person name="Li M."/>
        </authorList>
    </citation>
    <scope>NUCLEOTIDE SEQUENCE [LARGE SCALE GENOMIC DNA]</scope>
    <source>
        <strain evidence="6">SpSt-1224</strain>
    </source>
</reference>
<feature type="domain" description="Helicase ATP-binding" evidence="5">
    <location>
        <begin position="10"/>
        <end position="296"/>
    </location>
</feature>
<dbReference type="EMBL" id="DSDS01000012">
    <property type="protein sequence ID" value="HET97216.1"/>
    <property type="molecule type" value="Genomic_DNA"/>
</dbReference>
<comment type="similarity">
    <text evidence="4">Belongs to the helicase family. DinG subfamily.</text>
</comment>
<dbReference type="PANTHER" id="PTHR11472">
    <property type="entry name" value="DNA REPAIR DEAD HELICASE RAD3/XP-D SUBFAMILY MEMBER"/>
    <property type="match status" value="1"/>
</dbReference>
<dbReference type="Pfam" id="PF00270">
    <property type="entry name" value="DEAD"/>
    <property type="match status" value="1"/>
</dbReference>
<evidence type="ECO:0000313" key="6">
    <source>
        <dbReference type="EMBL" id="HET97216.1"/>
    </source>
</evidence>
<keyword evidence="6" id="KW-0347">Helicase</keyword>
<evidence type="ECO:0000256" key="3">
    <source>
        <dbReference type="ARBA" id="ARBA00022840"/>
    </source>
</evidence>
<evidence type="ECO:0000256" key="4">
    <source>
        <dbReference type="ARBA" id="ARBA00038058"/>
    </source>
</evidence>
<dbReference type="Proteomes" id="UP000885986">
    <property type="component" value="Unassembled WGS sequence"/>
</dbReference>
<evidence type="ECO:0000259" key="5">
    <source>
        <dbReference type="PROSITE" id="PS51193"/>
    </source>
</evidence>
<gene>
    <name evidence="6" type="ORF">ENN98_00640</name>
</gene>
<dbReference type="GO" id="GO:0003676">
    <property type="term" value="F:nucleic acid binding"/>
    <property type="evidence" value="ECO:0007669"/>
    <property type="project" value="InterPro"/>
</dbReference>
<dbReference type="GO" id="GO:0005524">
    <property type="term" value="F:ATP binding"/>
    <property type="evidence" value="ECO:0007669"/>
    <property type="project" value="UniProtKB-KW"/>
</dbReference>
<dbReference type="PANTHER" id="PTHR11472:SF34">
    <property type="entry name" value="REGULATOR OF TELOMERE ELONGATION HELICASE 1"/>
    <property type="match status" value="1"/>
</dbReference>
<protein>
    <submittedName>
        <fullName evidence="6">ATP-dependent DNA helicase</fullName>
    </submittedName>
</protein>
<comment type="caution">
    <text evidence="6">The sequence shown here is derived from an EMBL/GenBank/DDBJ whole genome shotgun (WGS) entry which is preliminary data.</text>
</comment>
<dbReference type="InterPro" id="IPR006555">
    <property type="entry name" value="ATP-dep_Helicase_C"/>
</dbReference>
<dbReference type="PROSITE" id="PS51193">
    <property type="entry name" value="HELICASE_ATP_BIND_2"/>
    <property type="match status" value="1"/>
</dbReference>
<keyword evidence="3" id="KW-0067">ATP-binding</keyword>
<dbReference type="AlphaFoldDB" id="A0A7C2XMU9"/>
<dbReference type="SUPFAM" id="SSF52540">
    <property type="entry name" value="P-loop containing nucleoside triphosphate hydrolases"/>
    <property type="match status" value="2"/>
</dbReference>
<dbReference type="InterPro" id="IPR014013">
    <property type="entry name" value="Helic_SF1/SF2_ATP-bd_DinG/Rad3"/>
</dbReference>
<dbReference type="SMART" id="SM00491">
    <property type="entry name" value="HELICc2"/>
    <property type="match status" value="1"/>
</dbReference>
<dbReference type="Pfam" id="PF13307">
    <property type="entry name" value="Helicase_C_2"/>
    <property type="match status" value="1"/>
</dbReference>
<sequence length="668" mass="74868">MEEIFASGGLLAHHLPHYETRSGQLAMAQAVARTLDPEEGRAGDAPLEEGEHLLLVEAGTGTGKTLAYLVPAVLSGRRVVVSTNTINLQEQILAKEIPFIRRYLAPWLKALCVKGRQNYLCLQRWHQLLAGHRQGQLFAGSGPSLPVDDRELTLVSRWLTETEQGDRAELRLLADDSQLWQAINAATGHCPGSSCPHATECFITRLRQRAARAHLLIVNHHLFFSDLAVRRFGHAEVLPRYEAVIFDEAHHLENIATRHFGLGISHYQIIDLVRDLESMAEERLRGQERGRLLQNARALAVEADLLKDFFPPERGRFPLLPLLRDRPEWPHTRQGLENGFLALGRQLEELGRSEEVWAPLLRRGQELADTFRAIVEPTAGDGAAGDAIHWYERREKTVQLAASPIDIAPQLQQNLYQQVKAAVFTSATLRTGSDFRYVKSRLGLPESCPALALDTPFNYPQHTLLYVPGPDFPLPGSRDYPAHSLRVIRELIRHSRGRALLLFTSVEAMRRTAATLTGSVSYPVLVQGDAPRSVLLEQFRHRTRSILLAVASFWEGVDVPGESLSCVIIDKLPFEVPSDPVIMARIDKIQAEGGNPFFDFQVPRAVLMLRQGVGRLMRSASDRGVLAILDVRLFSKGYGKIFRRSLPPSPISRELDQVEEFFNQESNR</sequence>
<dbReference type="GO" id="GO:0003678">
    <property type="term" value="F:DNA helicase activity"/>
    <property type="evidence" value="ECO:0007669"/>
    <property type="project" value="TreeGrafter"/>
</dbReference>
<dbReference type="Gene3D" id="3.40.50.300">
    <property type="entry name" value="P-loop containing nucleotide triphosphate hydrolases"/>
    <property type="match status" value="2"/>
</dbReference>
<dbReference type="GO" id="GO:0016818">
    <property type="term" value="F:hydrolase activity, acting on acid anhydrides, in phosphorus-containing anhydrides"/>
    <property type="evidence" value="ECO:0007669"/>
    <property type="project" value="InterPro"/>
</dbReference>
<keyword evidence="2" id="KW-0378">Hydrolase</keyword>
<name>A0A7C2XMU9_9BACT</name>
<accession>A0A7C2XMU9</accession>
<dbReference type="InterPro" id="IPR027417">
    <property type="entry name" value="P-loop_NTPase"/>
</dbReference>
<evidence type="ECO:0000256" key="1">
    <source>
        <dbReference type="ARBA" id="ARBA00022741"/>
    </source>
</evidence>
<proteinExistence type="inferred from homology"/>